<keyword evidence="3" id="KW-1185">Reference proteome</keyword>
<protein>
    <recommendedName>
        <fullName evidence="4">AB hydrolase-1 domain-containing protein</fullName>
    </recommendedName>
</protein>
<sequence length="127" mass="14130">MSKIQWRGSYTCDKVLHLSLHLTVGQSAPPLRVATPPSQISTFRRMGIVEEVHNVRVVGSGSTNPDYFDFERYSSLEGYTLDLLEELRIQSCIFVGHSLSGVVGMLASIARPDHFTKLVMLSASPRH</sequence>
<dbReference type="Gramene" id="ERM96639">
    <property type="protein sequence ID" value="ERM96639"/>
    <property type="gene ID" value="AMTR_s00001p00272320"/>
</dbReference>
<reference evidence="3" key="1">
    <citation type="journal article" date="2013" name="Science">
        <title>The Amborella genome and the evolution of flowering plants.</title>
        <authorList>
            <consortium name="Amborella Genome Project"/>
        </authorList>
    </citation>
    <scope>NUCLEOTIDE SEQUENCE [LARGE SCALE GENOMIC DNA]</scope>
</reference>
<dbReference type="HOGENOM" id="CLU_1973470_0_0_1"/>
<dbReference type="STRING" id="13333.W1NMV7"/>
<organism evidence="2 3">
    <name type="scientific">Amborella trichopoda</name>
    <dbReference type="NCBI Taxonomy" id="13333"/>
    <lineage>
        <taxon>Eukaryota</taxon>
        <taxon>Viridiplantae</taxon>
        <taxon>Streptophyta</taxon>
        <taxon>Embryophyta</taxon>
        <taxon>Tracheophyta</taxon>
        <taxon>Spermatophyta</taxon>
        <taxon>Magnoliopsida</taxon>
        <taxon>Amborellales</taxon>
        <taxon>Amborellaceae</taxon>
        <taxon>Amborella</taxon>
    </lineage>
</organism>
<name>W1NMV7_AMBTC</name>
<evidence type="ECO:0008006" key="4">
    <source>
        <dbReference type="Google" id="ProtNLM"/>
    </source>
</evidence>
<dbReference type="AlphaFoldDB" id="W1NMV7"/>
<evidence type="ECO:0000256" key="1">
    <source>
        <dbReference type="ARBA" id="ARBA00008645"/>
    </source>
</evidence>
<accession>W1NMV7</accession>
<dbReference type="Gene3D" id="3.40.50.1820">
    <property type="entry name" value="alpha/beta hydrolase"/>
    <property type="match status" value="1"/>
</dbReference>
<comment type="similarity">
    <text evidence="1">Belongs to the AB hydrolase superfamily.</text>
</comment>
<gene>
    <name evidence="2" type="ORF">AMTR_s00001p00272320</name>
</gene>
<dbReference type="SUPFAM" id="SSF53474">
    <property type="entry name" value="alpha/beta-Hydrolases"/>
    <property type="match status" value="1"/>
</dbReference>
<dbReference type="GO" id="GO:0080167">
    <property type="term" value="P:response to karrikin"/>
    <property type="evidence" value="ECO:0000318"/>
    <property type="project" value="GO_Central"/>
</dbReference>
<dbReference type="PANTHER" id="PTHR43039">
    <property type="entry name" value="ESTERASE-RELATED"/>
    <property type="match status" value="1"/>
</dbReference>
<proteinExistence type="inferred from homology"/>
<dbReference type="Proteomes" id="UP000017836">
    <property type="component" value="Unassembled WGS sequence"/>
</dbReference>
<dbReference type="InterPro" id="IPR029058">
    <property type="entry name" value="AB_hydrolase_fold"/>
</dbReference>
<evidence type="ECO:0000313" key="2">
    <source>
        <dbReference type="EMBL" id="ERM96639.1"/>
    </source>
</evidence>
<evidence type="ECO:0000313" key="3">
    <source>
        <dbReference type="Proteomes" id="UP000017836"/>
    </source>
</evidence>
<dbReference type="EMBL" id="KI397142">
    <property type="protein sequence ID" value="ERM96639.1"/>
    <property type="molecule type" value="Genomic_DNA"/>
</dbReference>